<gene>
    <name evidence="1" type="ORF">K1I37_21010</name>
</gene>
<accession>A0A9E6ZSC6</accession>
<reference evidence="2" key="1">
    <citation type="journal article" date="2022" name="G3 (Bethesda)">
        <title>Unveiling the complete genome sequence of Alicyclobacillus acidoterrestris DSM 3922T, a taint-producing strain.</title>
        <authorList>
            <person name="Leonardo I.C."/>
            <person name="Barreto Crespo M.T."/>
            <person name="Gaspar F.B."/>
        </authorList>
    </citation>
    <scope>NUCLEOTIDE SEQUENCE [LARGE SCALE GENOMIC DNA]</scope>
    <source>
        <strain evidence="2">DSM 3922</strain>
    </source>
</reference>
<dbReference type="EMBL" id="CP080468">
    <property type="protein sequence ID" value="UNO51059.1"/>
    <property type="molecule type" value="Genomic_DNA"/>
</dbReference>
<dbReference type="STRING" id="1356854.N007_04760"/>
<sequence length="49" mass="5476">MQNEAYEVENRENPESCEICGDYTYTYTRVAGLDIVCPACAKQVANLEA</sequence>
<organism evidence="1 2">
    <name type="scientific">Alicyclobacillus acidoterrestris (strain ATCC 49025 / DSM 3922 / CIP 106132 / NCIMB 13137 / GD3B)</name>
    <dbReference type="NCBI Taxonomy" id="1356854"/>
    <lineage>
        <taxon>Bacteria</taxon>
        <taxon>Bacillati</taxon>
        <taxon>Bacillota</taxon>
        <taxon>Bacilli</taxon>
        <taxon>Bacillales</taxon>
        <taxon>Alicyclobacillaceae</taxon>
        <taxon>Alicyclobacillus</taxon>
    </lineage>
</organism>
<evidence type="ECO:0000313" key="2">
    <source>
        <dbReference type="Proteomes" id="UP000829401"/>
    </source>
</evidence>
<dbReference type="RefSeq" id="WP_021295999.1">
    <property type="nucleotide sequence ID" value="NZ_AURB01000122.1"/>
</dbReference>
<proteinExistence type="predicted"/>
<dbReference type="AlphaFoldDB" id="T0C4D8"/>
<dbReference type="Proteomes" id="UP000829401">
    <property type="component" value="Plasmid pDSM3922.1"/>
</dbReference>
<geneLocation type="plasmid" evidence="2">
    <name>pDSM3922.1</name>
</geneLocation>
<keyword evidence="1" id="KW-0614">Plasmid</keyword>
<name>T0C4D8_ALIAG</name>
<keyword evidence="2" id="KW-1185">Reference proteome</keyword>
<dbReference type="KEGG" id="aaco:K1I37_21010"/>
<protein>
    <submittedName>
        <fullName evidence="1">Uncharacterized protein</fullName>
    </submittedName>
</protein>
<evidence type="ECO:0000313" key="1">
    <source>
        <dbReference type="EMBL" id="UNO51059.1"/>
    </source>
</evidence>
<accession>T0C4D8</accession>